<evidence type="ECO:0000256" key="2">
    <source>
        <dbReference type="ARBA" id="ARBA00009853"/>
    </source>
</evidence>
<keyword evidence="5 6" id="KW-0472">Membrane</keyword>
<feature type="transmembrane region" description="Helical" evidence="6">
    <location>
        <begin position="82"/>
        <end position="102"/>
    </location>
</feature>
<dbReference type="GO" id="GO:0016020">
    <property type="term" value="C:membrane"/>
    <property type="evidence" value="ECO:0007669"/>
    <property type="project" value="UniProtKB-SubCell"/>
</dbReference>
<sequence>MTELSQKDIYSPPMRAIHGILCVEIAMVFYAVQDAMMKSLLETYSVWMLIFFRALVSVIILSPIILWLGAPYRILTPLWPIHAVRGALFAIAFALFYAAFPFMGLAEVVTIFFSAPLFTAILAALWLKETIGPHRAGALIVGFIGILIAMNPTGDSFTWVALLPLGTAVMYAVSQVLARIIGDRETTLTVGLHTLFFSGLAILPFGWLVAQIVGGNPEFRHLDFNFFSQFWAGWDILIFMGAIGMVGYVLLGRAYQVAPASLIAPFDYTYLPIAVALGYFLFDEVPPQTTILGMGLIILSGLYLGYREIRALRKTEEPAIVAETTFVPGNPLPAQVTDEYEAPDQPGSR</sequence>
<evidence type="ECO:0000259" key="7">
    <source>
        <dbReference type="Pfam" id="PF00892"/>
    </source>
</evidence>
<feature type="transmembrane region" description="Helical" evidence="6">
    <location>
        <begin position="108"/>
        <end position="127"/>
    </location>
</feature>
<dbReference type="KEGG" id="rom:EI983_09425"/>
<feature type="transmembrane region" description="Helical" evidence="6">
    <location>
        <begin position="44"/>
        <end position="70"/>
    </location>
</feature>
<feature type="domain" description="EamA" evidence="7">
    <location>
        <begin position="19"/>
        <end position="149"/>
    </location>
</feature>
<comment type="subcellular location">
    <subcellularLocation>
        <location evidence="1">Membrane</location>
        <topology evidence="1">Multi-pass membrane protein</topology>
    </subcellularLocation>
</comment>
<dbReference type="Proteomes" id="UP000428330">
    <property type="component" value="Chromosome"/>
</dbReference>
<keyword evidence="4 6" id="KW-1133">Transmembrane helix</keyword>
<evidence type="ECO:0000256" key="3">
    <source>
        <dbReference type="ARBA" id="ARBA00022692"/>
    </source>
</evidence>
<gene>
    <name evidence="8" type="ORF">EI983_09425</name>
</gene>
<evidence type="ECO:0000313" key="8">
    <source>
        <dbReference type="EMBL" id="QGY00357.1"/>
    </source>
</evidence>
<keyword evidence="9" id="KW-1185">Reference proteome</keyword>
<feature type="transmembrane region" description="Helical" evidence="6">
    <location>
        <begin position="190"/>
        <end position="210"/>
    </location>
</feature>
<protein>
    <submittedName>
        <fullName evidence="8">DMT family transporter</fullName>
    </submittedName>
</protein>
<reference evidence="9" key="1">
    <citation type="submission" date="2018-12" db="EMBL/GenBank/DDBJ databases">
        <title>Complete genome sequence of Roseovarius sp. MME-070.</title>
        <authorList>
            <person name="Nam Y.-D."/>
            <person name="Kang J."/>
            <person name="Chung W.-H."/>
            <person name="Park Y.S."/>
        </authorList>
    </citation>
    <scope>NUCLEOTIDE SEQUENCE [LARGE SCALE GENOMIC DNA]</scope>
    <source>
        <strain evidence="9">MME-070</strain>
    </source>
</reference>
<feature type="transmembrane region" description="Helical" evidence="6">
    <location>
        <begin position="12"/>
        <end position="32"/>
    </location>
</feature>
<feature type="transmembrane region" description="Helical" evidence="6">
    <location>
        <begin position="230"/>
        <end position="251"/>
    </location>
</feature>
<feature type="domain" description="EamA" evidence="7">
    <location>
        <begin position="159"/>
        <end position="300"/>
    </location>
</feature>
<evidence type="ECO:0000256" key="1">
    <source>
        <dbReference type="ARBA" id="ARBA00004141"/>
    </source>
</evidence>
<dbReference type="SUPFAM" id="SSF103481">
    <property type="entry name" value="Multidrug resistance efflux transporter EmrE"/>
    <property type="match status" value="2"/>
</dbReference>
<accession>A0A6I6IY37</accession>
<dbReference type="Pfam" id="PF00892">
    <property type="entry name" value="EamA"/>
    <property type="match status" value="2"/>
</dbReference>
<proteinExistence type="inferred from homology"/>
<feature type="transmembrane region" description="Helical" evidence="6">
    <location>
        <begin position="288"/>
        <end position="306"/>
    </location>
</feature>
<feature type="transmembrane region" description="Helical" evidence="6">
    <location>
        <begin position="134"/>
        <end position="151"/>
    </location>
</feature>
<dbReference type="OrthoDB" id="9807937at2"/>
<feature type="transmembrane region" description="Helical" evidence="6">
    <location>
        <begin position="157"/>
        <end position="178"/>
    </location>
</feature>
<dbReference type="InterPro" id="IPR037185">
    <property type="entry name" value="EmrE-like"/>
</dbReference>
<dbReference type="AlphaFoldDB" id="A0A6I6IY37"/>
<keyword evidence="3 6" id="KW-0812">Transmembrane</keyword>
<evidence type="ECO:0000256" key="6">
    <source>
        <dbReference type="SAM" id="Phobius"/>
    </source>
</evidence>
<dbReference type="EMBL" id="CP034348">
    <property type="protein sequence ID" value="QGY00357.1"/>
    <property type="molecule type" value="Genomic_DNA"/>
</dbReference>
<comment type="similarity">
    <text evidence="2">Belongs to the drug/metabolite transporter (DMT) superfamily. 10 TMS drug/metabolite exporter (DME) (TC 2.A.7.3) family.</text>
</comment>
<dbReference type="PANTHER" id="PTHR22911">
    <property type="entry name" value="ACYL-MALONYL CONDENSING ENZYME-RELATED"/>
    <property type="match status" value="1"/>
</dbReference>
<dbReference type="InterPro" id="IPR000620">
    <property type="entry name" value="EamA_dom"/>
</dbReference>
<evidence type="ECO:0000256" key="4">
    <source>
        <dbReference type="ARBA" id="ARBA00022989"/>
    </source>
</evidence>
<dbReference type="PANTHER" id="PTHR22911:SF6">
    <property type="entry name" value="SOLUTE CARRIER FAMILY 35 MEMBER G1"/>
    <property type="match status" value="1"/>
</dbReference>
<feature type="transmembrane region" description="Helical" evidence="6">
    <location>
        <begin position="263"/>
        <end position="282"/>
    </location>
</feature>
<name>A0A6I6IY37_9RHOB</name>
<evidence type="ECO:0000256" key="5">
    <source>
        <dbReference type="ARBA" id="ARBA00023136"/>
    </source>
</evidence>
<evidence type="ECO:0000313" key="9">
    <source>
        <dbReference type="Proteomes" id="UP000428330"/>
    </source>
</evidence>
<organism evidence="8 9">
    <name type="scientific">Roseovarius faecimaris</name>
    <dbReference type="NCBI Taxonomy" id="2494550"/>
    <lineage>
        <taxon>Bacteria</taxon>
        <taxon>Pseudomonadati</taxon>
        <taxon>Pseudomonadota</taxon>
        <taxon>Alphaproteobacteria</taxon>
        <taxon>Rhodobacterales</taxon>
        <taxon>Roseobacteraceae</taxon>
        <taxon>Roseovarius</taxon>
    </lineage>
</organism>